<reference evidence="4" key="2">
    <citation type="submission" date="2023-04" db="EMBL/GenBank/DDBJ databases">
        <title>Paracnuella aquatica gen. nov., sp. nov., a member of the family Chitinophagaceae isolated from a hot spring.</title>
        <authorList>
            <person name="Wang C."/>
        </authorList>
    </citation>
    <scope>NUCLEOTIDE SEQUENCE</scope>
    <source>
        <strain evidence="4">LB-8</strain>
    </source>
</reference>
<dbReference type="PANTHER" id="PTHR30576">
    <property type="entry name" value="COLANIC BIOSYNTHESIS UDP-GLUCOSE LIPID CARRIER TRANSFERASE"/>
    <property type="match status" value="1"/>
</dbReference>
<evidence type="ECO:0000259" key="3">
    <source>
        <dbReference type="Pfam" id="PF02397"/>
    </source>
</evidence>
<keyword evidence="4" id="KW-0808">Transferase</keyword>
<dbReference type="Pfam" id="PF02397">
    <property type="entry name" value="Bac_transf"/>
    <property type="match status" value="1"/>
</dbReference>
<keyword evidence="2" id="KW-0812">Transmembrane</keyword>
<organism evidence="4 5">
    <name type="scientific">Paraflavisolibacter caeni</name>
    <dbReference type="NCBI Taxonomy" id="2982496"/>
    <lineage>
        <taxon>Bacteria</taxon>
        <taxon>Pseudomonadati</taxon>
        <taxon>Bacteroidota</taxon>
        <taxon>Chitinophagia</taxon>
        <taxon>Chitinophagales</taxon>
        <taxon>Chitinophagaceae</taxon>
        <taxon>Paraflavisolibacter</taxon>
    </lineage>
</organism>
<keyword evidence="5" id="KW-1185">Reference proteome</keyword>
<dbReference type="RefSeq" id="WP_279298294.1">
    <property type="nucleotide sequence ID" value="NZ_JAOTIF010000015.1"/>
</dbReference>
<dbReference type="GO" id="GO:0016780">
    <property type="term" value="F:phosphotransferase activity, for other substituted phosphate groups"/>
    <property type="evidence" value="ECO:0007669"/>
    <property type="project" value="TreeGrafter"/>
</dbReference>
<dbReference type="PANTHER" id="PTHR30576:SF0">
    <property type="entry name" value="UNDECAPRENYL-PHOSPHATE N-ACETYLGALACTOSAMINYL 1-PHOSPHATE TRANSFERASE-RELATED"/>
    <property type="match status" value="1"/>
</dbReference>
<evidence type="ECO:0000313" key="5">
    <source>
        <dbReference type="Proteomes" id="UP001155483"/>
    </source>
</evidence>
<evidence type="ECO:0000256" key="2">
    <source>
        <dbReference type="SAM" id="Phobius"/>
    </source>
</evidence>
<dbReference type="Proteomes" id="UP001155483">
    <property type="component" value="Unassembled WGS sequence"/>
</dbReference>
<proteinExistence type="inferred from homology"/>
<feature type="domain" description="Bacterial sugar transferase" evidence="3">
    <location>
        <begin position="12"/>
        <end position="196"/>
    </location>
</feature>
<feature type="transmembrane region" description="Helical" evidence="2">
    <location>
        <begin position="17"/>
        <end position="39"/>
    </location>
</feature>
<evidence type="ECO:0000313" key="4">
    <source>
        <dbReference type="EMBL" id="MCU7550857.1"/>
    </source>
</evidence>
<gene>
    <name evidence="4" type="ORF">OCK74_17185</name>
</gene>
<accession>A0A9X2XY38</accession>
<name>A0A9X2XY38_9BACT</name>
<protein>
    <submittedName>
        <fullName evidence="4">Sugar transferase</fullName>
    </submittedName>
</protein>
<reference evidence="4" key="1">
    <citation type="submission" date="2022-09" db="EMBL/GenBank/DDBJ databases">
        <authorList>
            <person name="Yuan C."/>
            <person name="Ke Z."/>
        </authorList>
    </citation>
    <scope>NUCLEOTIDE SEQUENCE</scope>
    <source>
        <strain evidence="4">LB-8</strain>
    </source>
</reference>
<evidence type="ECO:0000256" key="1">
    <source>
        <dbReference type="ARBA" id="ARBA00006464"/>
    </source>
</evidence>
<comment type="similarity">
    <text evidence="1">Belongs to the bacterial sugar transferase family.</text>
</comment>
<dbReference type="EMBL" id="JAOTIF010000015">
    <property type="protein sequence ID" value="MCU7550857.1"/>
    <property type="molecule type" value="Genomic_DNA"/>
</dbReference>
<comment type="caution">
    <text evidence="4">The sequence shown here is derived from an EMBL/GenBank/DDBJ whole genome shotgun (WGS) entry which is preliminary data.</text>
</comment>
<dbReference type="InterPro" id="IPR003362">
    <property type="entry name" value="Bact_transf"/>
</dbReference>
<dbReference type="AlphaFoldDB" id="A0A9X2XY38"/>
<sequence>MNGSSVLFLISKRLFDIVVSLLVTIFLLSWLLPILAILIKLDSKGPVFFCQKRIGAYGKPFYCIKLRSMVENAMANVEQAGANDPRITRFGKFLRYSYLDELPQFINVLNGDMSIVGPRPHMINDCLSFLQVIPDYNLRHTMKPGITGMAQIKGYRGKVNTYFDVTHRFKLDMFYIKKANFLLDLKIFLATIAQLLFSINKLYQSQLSIKVEVQAPKPAQMAKPAVKKVAAPVYQKITPPERQSA</sequence>
<keyword evidence="2" id="KW-1133">Transmembrane helix</keyword>
<keyword evidence="2" id="KW-0472">Membrane</keyword>